<proteinExistence type="inferred from homology"/>
<dbReference type="InterPro" id="IPR003653">
    <property type="entry name" value="Peptidase_C48_C"/>
</dbReference>
<feature type="compositionally biased region" description="Low complexity" evidence="4">
    <location>
        <begin position="50"/>
        <end position="64"/>
    </location>
</feature>
<gene>
    <name evidence="6" type="ORF">EDB81DRAFT_797596</name>
</gene>
<evidence type="ECO:0000256" key="1">
    <source>
        <dbReference type="ARBA" id="ARBA00005234"/>
    </source>
</evidence>
<dbReference type="Pfam" id="PF02902">
    <property type="entry name" value="Peptidase_C48"/>
    <property type="match status" value="1"/>
</dbReference>
<protein>
    <recommendedName>
        <fullName evidence="5">Ubiquitin-like protease family profile domain-containing protein</fullName>
    </recommendedName>
</protein>
<evidence type="ECO:0000259" key="5">
    <source>
        <dbReference type="Pfam" id="PF02902"/>
    </source>
</evidence>
<comment type="similarity">
    <text evidence="1">Belongs to the peptidase C48 family.</text>
</comment>
<feature type="domain" description="Ubiquitin-like protease family profile" evidence="5">
    <location>
        <begin position="561"/>
        <end position="658"/>
    </location>
</feature>
<feature type="region of interest" description="Disordered" evidence="4">
    <location>
        <begin position="388"/>
        <end position="502"/>
    </location>
</feature>
<accession>A0A9P9J3D2</accession>
<dbReference type="SUPFAM" id="SSF54001">
    <property type="entry name" value="Cysteine proteinases"/>
    <property type="match status" value="1"/>
</dbReference>
<feature type="region of interest" description="Disordered" evidence="4">
    <location>
        <begin position="265"/>
        <end position="313"/>
    </location>
</feature>
<dbReference type="GO" id="GO:0006508">
    <property type="term" value="P:proteolysis"/>
    <property type="evidence" value="ECO:0007669"/>
    <property type="project" value="UniProtKB-KW"/>
</dbReference>
<feature type="compositionally biased region" description="Acidic residues" evidence="4">
    <location>
        <begin position="1"/>
        <end position="11"/>
    </location>
</feature>
<dbReference type="Gene3D" id="3.40.395.10">
    <property type="entry name" value="Adenoviral Proteinase, Chain A"/>
    <property type="match status" value="1"/>
</dbReference>
<dbReference type="GO" id="GO:0008234">
    <property type="term" value="F:cysteine-type peptidase activity"/>
    <property type="evidence" value="ECO:0007669"/>
    <property type="project" value="InterPro"/>
</dbReference>
<evidence type="ECO:0000256" key="3">
    <source>
        <dbReference type="ARBA" id="ARBA00022801"/>
    </source>
</evidence>
<feature type="compositionally biased region" description="Gly residues" evidence="4">
    <location>
        <begin position="227"/>
        <end position="240"/>
    </location>
</feature>
<name>A0A9P9J3D2_9HYPO</name>
<dbReference type="GO" id="GO:0019783">
    <property type="term" value="F:ubiquitin-like protein peptidase activity"/>
    <property type="evidence" value="ECO:0007669"/>
    <property type="project" value="UniProtKB-ARBA"/>
</dbReference>
<feature type="region of interest" description="Disordered" evidence="4">
    <location>
        <begin position="211"/>
        <end position="242"/>
    </location>
</feature>
<evidence type="ECO:0000313" key="6">
    <source>
        <dbReference type="EMBL" id="KAH7141787.1"/>
    </source>
</evidence>
<dbReference type="AlphaFoldDB" id="A0A9P9J3D2"/>
<dbReference type="InterPro" id="IPR038765">
    <property type="entry name" value="Papain-like_cys_pep_sf"/>
</dbReference>
<evidence type="ECO:0000256" key="2">
    <source>
        <dbReference type="ARBA" id="ARBA00022670"/>
    </source>
</evidence>
<feature type="region of interest" description="Disordered" evidence="4">
    <location>
        <begin position="1"/>
        <end position="70"/>
    </location>
</feature>
<sequence length="926" mass="100644">MQTISEVDEPPSEPRKKRGPVTTLPDQRPEAEADDGTTADAEVQAAVEPSTSASTSKSKSKSSSDLANPVSAVTAVTAEEDAPPTRQQRVSDFIHAAETGSHDILERFHALCLAYADVEAELPPHVRAIIATLRKAKALPPHLKPRDGRRGLDFGLLAAAKAWGLSREQLETFFDKAYLSRSMIAKMRQLAEREPDFVRARRFLEAAQHERRYRAVEEGEENDDVDGGGSQQSGKHGQGGLKRWTGVSREAVWVPGDIDRAMAAATREKQADGQDIDKDSNSDASPSSSVSPPVEMGRRFDPGAPDQQLQKDDHRTHIKRSFADSFADSPLQIQADMSDHGFEYDYAGGNDDDDDVDDLVYDHLDGRDRAFLTPIPAKRRCQANISHIRRRLDSDSGNKHGSSRLDLTRSSSPLDDSFAMLIDGGAGTSPSPSPALPAVMDSPCRQEAAQHQDDDGDDQHQHQENDGGEHDSNHDNHNTTTPRQNPHTPRHPTLLLPPSKLRGDLAPGMRLSDVAVHGLLLVLTAPTPGQFATVDPLVAASDSSSSALSPALSGHGYSAAQTLLVPVFVAADAHWALAIIHRRAPVAGDAIPVVDLYDSLPTPAHQREAARIVNRLYARLFPDDIPQNRPCTVTNRLAPVQHNDFDCGLYVVVVAAHLVAGLGLPATVDAACWRHLLCSLLSPDDDDDDNYGDNDNDDNDDTHTLYDLHATTAKVWLHPRLALTSATTLPPPTIAGQSDNAIASLQSFVDASAAHLDALSHTFDSSCIRATCLQTALAAHAQTVADASAIFRHIQAAATASSESPHKDTNADELAASLHRVSQESIHWNHLAQLDDTAMPREAIQDALAACQRRLAHIRTELRMRARHQAETAESRRAVRRAVPYYAVLQAQIAKQKVTVDSQVKRLRAMRRRVLDSGDALGEDMT</sequence>
<feature type="compositionally biased region" description="Basic and acidic residues" evidence="4">
    <location>
        <begin position="266"/>
        <end position="281"/>
    </location>
</feature>
<keyword evidence="3" id="KW-0378">Hydrolase</keyword>
<feature type="compositionally biased region" description="Basic and acidic residues" evidence="4">
    <location>
        <begin position="448"/>
        <end position="477"/>
    </location>
</feature>
<reference evidence="6" key="1">
    <citation type="journal article" date="2021" name="Nat. Commun.">
        <title>Genetic determinants of endophytism in the Arabidopsis root mycobiome.</title>
        <authorList>
            <person name="Mesny F."/>
            <person name="Miyauchi S."/>
            <person name="Thiergart T."/>
            <person name="Pickel B."/>
            <person name="Atanasova L."/>
            <person name="Karlsson M."/>
            <person name="Huettel B."/>
            <person name="Barry K.W."/>
            <person name="Haridas S."/>
            <person name="Chen C."/>
            <person name="Bauer D."/>
            <person name="Andreopoulos W."/>
            <person name="Pangilinan J."/>
            <person name="LaButti K."/>
            <person name="Riley R."/>
            <person name="Lipzen A."/>
            <person name="Clum A."/>
            <person name="Drula E."/>
            <person name="Henrissat B."/>
            <person name="Kohler A."/>
            <person name="Grigoriev I.V."/>
            <person name="Martin F.M."/>
            <person name="Hacquard S."/>
        </authorList>
    </citation>
    <scope>NUCLEOTIDE SEQUENCE</scope>
    <source>
        <strain evidence="6">MPI-CAGE-AT-0147</strain>
    </source>
</reference>
<keyword evidence="2" id="KW-0645">Protease</keyword>
<dbReference type="EMBL" id="JAGMUV010000010">
    <property type="protein sequence ID" value="KAH7141787.1"/>
    <property type="molecule type" value="Genomic_DNA"/>
</dbReference>
<organism evidence="6 7">
    <name type="scientific">Dactylonectria macrodidyma</name>
    <dbReference type="NCBI Taxonomy" id="307937"/>
    <lineage>
        <taxon>Eukaryota</taxon>
        <taxon>Fungi</taxon>
        <taxon>Dikarya</taxon>
        <taxon>Ascomycota</taxon>
        <taxon>Pezizomycotina</taxon>
        <taxon>Sordariomycetes</taxon>
        <taxon>Hypocreomycetidae</taxon>
        <taxon>Hypocreales</taxon>
        <taxon>Nectriaceae</taxon>
        <taxon>Dactylonectria</taxon>
    </lineage>
</organism>
<evidence type="ECO:0000313" key="7">
    <source>
        <dbReference type="Proteomes" id="UP000738349"/>
    </source>
</evidence>
<evidence type="ECO:0000256" key="4">
    <source>
        <dbReference type="SAM" id="MobiDB-lite"/>
    </source>
</evidence>
<keyword evidence="7" id="KW-1185">Reference proteome</keyword>
<dbReference type="OrthoDB" id="5071693at2759"/>
<feature type="compositionally biased region" description="Low complexity" evidence="4">
    <location>
        <begin position="282"/>
        <end position="293"/>
    </location>
</feature>
<comment type="caution">
    <text evidence="6">The sequence shown here is derived from an EMBL/GenBank/DDBJ whole genome shotgun (WGS) entry which is preliminary data.</text>
</comment>
<dbReference type="Proteomes" id="UP000738349">
    <property type="component" value="Unassembled WGS sequence"/>
</dbReference>